<feature type="region of interest" description="Disordered" evidence="1">
    <location>
        <begin position="37"/>
        <end position="62"/>
    </location>
</feature>
<keyword evidence="3" id="KW-1185">Reference proteome</keyword>
<dbReference type="Proteomes" id="UP000281553">
    <property type="component" value="Unassembled WGS sequence"/>
</dbReference>
<protein>
    <submittedName>
        <fullName evidence="2">Uncharacterized protein</fullName>
    </submittedName>
</protein>
<dbReference type="AlphaFoldDB" id="A0A3P7MCW0"/>
<evidence type="ECO:0000313" key="3">
    <source>
        <dbReference type="Proteomes" id="UP000281553"/>
    </source>
</evidence>
<sequence length="85" mass="9438">MQELVRAPILVPPTRTFRLFPPIIASVALPPFRGNPLHPFRQPRTSPKVAKHPQLTRARRWSSAVSGNVKKVGLSDLAKGQRTPP</sequence>
<organism evidence="2 3">
    <name type="scientific">Dibothriocephalus latus</name>
    <name type="common">Fish tapeworm</name>
    <name type="synonym">Diphyllobothrium latum</name>
    <dbReference type="NCBI Taxonomy" id="60516"/>
    <lineage>
        <taxon>Eukaryota</taxon>
        <taxon>Metazoa</taxon>
        <taxon>Spiralia</taxon>
        <taxon>Lophotrochozoa</taxon>
        <taxon>Platyhelminthes</taxon>
        <taxon>Cestoda</taxon>
        <taxon>Eucestoda</taxon>
        <taxon>Diphyllobothriidea</taxon>
        <taxon>Diphyllobothriidae</taxon>
        <taxon>Dibothriocephalus</taxon>
    </lineage>
</organism>
<gene>
    <name evidence="2" type="ORF">DILT_LOCUS14984</name>
</gene>
<evidence type="ECO:0000313" key="2">
    <source>
        <dbReference type="EMBL" id="VDN27315.1"/>
    </source>
</evidence>
<proteinExistence type="predicted"/>
<evidence type="ECO:0000256" key="1">
    <source>
        <dbReference type="SAM" id="MobiDB-lite"/>
    </source>
</evidence>
<dbReference type="EMBL" id="UYRU01076757">
    <property type="protein sequence ID" value="VDN27315.1"/>
    <property type="molecule type" value="Genomic_DNA"/>
</dbReference>
<accession>A0A3P7MCW0</accession>
<name>A0A3P7MCW0_DIBLA</name>
<reference evidence="2 3" key="1">
    <citation type="submission" date="2018-11" db="EMBL/GenBank/DDBJ databases">
        <authorList>
            <consortium name="Pathogen Informatics"/>
        </authorList>
    </citation>
    <scope>NUCLEOTIDE SEQUENCE [LARGE SCALE GENOMIC DNA]</scope>
</reference>